<dbReference type="GO" id="GO:0044550">
    <property type="term" value="P:secondary metabolite biosynthetic process"/>
    <property type="evidence" value="ECO:0007669"/>
    <property type="project" value="TreeGrafter"/>
</dbReference>
<name>A0A2N7GLB1_9VIBR</name>
<keyword evidence="1" id="KW-0808">Transferase</keyword>
<dbReference type="SUPFAM" id="SSF53901">
    <property type="entry name" value="Thiolase-like"/>
    <property type="match status" value="1"/>
</dbReference>
<accession>A0A2N7GLB1</accession>
<evidence type="ECO:0000256" key="1">
    <source>
        <dbReference type="ARBA" id="ARBA00022679"/>
    </source>
</evidence>
<comment type="caution">
    <text evidence="5">The sequence shown here is derived from an EMBL/GenBank/DDBJ whole genome shotgun (WGS) entry which is preliminary data.</text>
</comment>
<protein>
    <submittedName>
        <fullName evidence="5">3-oxoacyl-ACP synthase</fullName>
    </submittedName>
</protein>
<dbReference type="AlphaFoldDB" id="A0A2N7GLB1"/>
<dbReference type="PANTHER" id="PTHR34069:SF3">
    <property type="entry name" value="ACYL-COA:ACYL-COA ALKYLTRANSFERASE"/>
    <property type="match status" value="1"/>
</dbReference>
<feature type="domain" description="Beta-ketoacyl-[acyl-carrier-protein] synthase III N-terminal" evidence="4">
    <location>
        <begin position="117"/>
        <end position="175"/>
    </location>
</feature>
<dbReference type="InterPro" id="IPR016039">
    <property type="entry name" value="Thiolase-like"/>
</dbReference>
<reference evidence="7" key="1">
    <citation type="submission" date="2016-07" db="EMBL/GenBank/DDBJ databases">
        <title>Nontailed viruses are major unrecognized killers of bacteria in the ocean.</title>
        <authorList>
            <person name="Kauffman K."/>
            <person name="Hussain F."/>
            <person name="Yang J."/>
            <person name="Arevalo P."/>
            <person name="Brown J."/>
            <person name="Cutler M."/>
            <person name="Kelly L."/>
            <person name="Polz M.F."/>
        </authorList>
    </citation>
    <scope>NUCLEOTIDE SEQUENCE [LARGE SCALE GENOMIC DNA]</scope>
    <source>
        <strain evidence="7">10N.261.48.A1</strain>
        <strain>10N.261.52.F7</strain>
    </source>
</reference>
<evidence type="ECO:0000259" key="4">
    <source>
        <dbReference type="Pfam" id="PF08545"/>
    </source>
</evidence>
<dbReference type="PANTHER" id="PTHR34069">
    <property type="entry name" value="3-OXOACYL-[ACYL-CARRIER-PROTEIN] SYNTHASE 3"/>
    <property type="match status" value="1"/>
</dbReference>
<keyword evidence="2" id="KW-0012">Acyltransferase</keyword>
<dbReference type="InterPro" id="IPR013747">
    <property type="entry name" value="ACP_syn_III_C"/>
</dbReference>
<dbReference type="Pfam" id="PF08541">
    <property type="entry name" value="ACP_syn_III_C"/>
    <property type="match status" value="1"/>
</dbReference>
<organism evidence="5">
    <name type="scientific">Vibrio lentus</name>
    <dbReference type="NCBI Taxonomy" id="136468"/>
    <lineage>
        <taxon>Bacteria</taxon>
        <taxon>Pseudomonadati</taxon>
        <taxon>Pseudomonadota</taxon>
        <taxon>Gammaproteobacteria</taxon>
        <taxon>Vibrionales</taxon>
        <taxon>Vibrionaceae</taxon>
        <taxon>Vibrio</taxon>
    </lineage>
</organism>
<reference evidence="5" key="2">
    <citation type="submission" date="2016-07" db="EMBL/GenBank/DDBJ databases">
        <authorList>
            <person name="Kauffman K."/>
            <person name="Arevalo P."/>
            <person name="Polz M.F."/>
        </authorList>
    </citation>
    <scope>NUCLEOTIDE SEQUENCE</scope>
    <source>
        <strain evidence="6">10N.261.48.A1</strain>
        <strain evidence="5">10N.261.52.F7</strain>
    </source>
</reference>
<evidence type="ECO:0000313" key="5">
    <source>
        <dbReference type="EMBL" id="PMK46426.1"/>
    </source>
</evidence>
<reference evidence="5" key="3">
    <citation type="journal article" date="2018" name="Nature">
        <title>A major lineage of non-tailed dsDNA viruses as unrecognized killers of marine bacteria.</title>
        <authorList>
            <person name="Kauffman K.M."/>
            <person name="Hussain F.A."/>
            <person name="Yang J."/>
            <person name="Arevalo P."/>
            <person name="Brown J.M."/>
            <person name="Chang W.K."/>
            <person name="VanInsberghe D."/>
            <person name="Elsherbini J."/>
            <person name="Sharma R.S."/>
            <person name="Cutler M.B."/>
            <person name="Kelly L."/>
            <person name="Polz M.F."/>
        </authorList>
    </citation>
    <scope>NUCLEOTIDE SEQUENCE</scope>
    <source>
        <strain evidence="6">10N.261.48.A1</strain>
        <strain evidence="5">10N.261.52.F7</strain>
    </source>
</reference>
<proteinExistence type="predicted"/>
<evidence type="ECO:0000256" key="2">
    <source>
        <dbReference type="ARBA" id="ARBA00023315"/>
    </source>
</evidence>
<feature type="domain" description="Beta-ketoacyl-[acyl-carrier-protein] synthase III C-terminal" evidence="3">
    <location>
        <begin position="224"/>
        <end position="312"/>
    </location>
</feature>
<evidence type="ECO:0000313" key="6">
    <source>
        <dbReference type="EMBL" id="PMM55448.1"/>
    </source>
</evidence>
<dbReference type="Gene3D" id="3.40.47.10">
    <property type="match status" value="2"/>
</dbReference>
<dbReference type="Pfam" id="PF08545">
    <property type="entry name" value="ACP_syn_III"/>
    <property type="match status" value="1"/>
</dbReference>
<dbReference type="InterPro" id="IPR013751">
    <property type="entry name" value="ACP_syn_III_N"/>
</dbReference>
<dbReference type="Proteomes" id="UP000235554">
    <property type="component" value="Unassembled WGS sequence"/>
</dbReference>
<evidence type="ECO:0000313" key="7">
    <source>
        <dbReference type="Proteomes" id="UP000235554"/>
    </source>
</evidence>
<dbReference type="GO" id="GO:0006633">
    <property type="term" value="P:fatty acid biosynthetic process"/>
    <property type="evidence" value="ECO:0007669"/>
    <property type="project" value="InterPro"/>
</dbReference>
<sequence>MTQTINFGCIDYELGETCIELEENVALCSDRKSQLFLRTMGFGTYYKTERTLGELAQKSIEKSLAKSNLSPKDIDLVIYSSSTFGDRHGDVIDKDIAQCLTNVGLEKVYPIGIYLSQCNNFFAALDVATQYINSGRHQTILMVFADKVLDESTRFKNLAINSDAAVSCVLSTRNDLGLPLSVSGQNIKTYLTDADMINPSNNTLNKDIHDRYLSGISSVFKQMLTENKMATHDVNQVICHNFSYSALRQIANAINVDESLIFKDNIQRFGHAYTCDTLINLNDYINQSELNLEGQKVGVISTGLYFWGSALFTVKKEK</sequence>
<dbReference type="GO" id="GO:0004315">
    <property type="term" value="F:3-oxoacyl-[acyl-carrier-protein] synthase activity"/>
    <property type="evidence" value="ECO:0007669"/>
    <property type="project" value="InterPro"/>
</dbReference>
<dbReference type="RefSeq" id="WP_102278965.1">
    <property type="nucleotide sequence ID" value="NZ_JAJGZN020000005.1"/>
</dbReference>
<dbReference type="EMBL" id="MCXM01000016">
    <property type="protein sequence ID" value="PMK46426.1"/>
    <property type="molecule type" value="Genomic_DNA"/>
</dbReference>
<evidence type="ECO:0000259" key="3">
    <source>
        <dbReference type="Pfam" id="PF08541"/>
    </source>
</evidence>
<gene>
    <name evidence="6" type="ORF">BCT50_10900</name>
    <name evidence="5" type="ORF">BCT99_20825</name>
</gene>
<dbReference type="EMBL" id="MCZJ01000045">
    <property type="protein sequence ID" value="PMM55448.1"/>
    <property type="molecule type" value="Genomic_DNA"/>
</dbReference>